<evidence type="ECO:0000313" key="2">
    <source>
        <dbReference type="Proteomes" id="UP000199031"/>
    </source>
</evidence>
<dbReference type="EMBL" id="FOXQ01000006">
    <property type="protein sequence ID" value="SFQ19212.1"/>
    <property type="molecule type" value="Genomic_DNA"/>
</dbReference>
<evidence type="ECO:0000313" key="1">
    <source>
        <dbReference type="EMBL" id="SFQ19212.1"/>
    </source>
</evidence>
<dbReference type="AlphaFoldDB" id="A0A1I5WHE9"/>
<reference evidence="1 2" key="1">
    <citation type="submission" date="2016-10" db="EMBL/GenBank/DDBJ databases">
        <authorList>
            <person name="de Groot N.N."/>
        </authorList>
    </citation>
    <scope>NUCLEOTIDE SEQUENCE [LARGE SCALE GENOMIC DNA]</scope>
    <source>
        <strain evidence="1 2">DSM 28286</strain>
    </source>
</reference>
<accession>A0A1I5WHE9</accession>
<dbReference type="RefSeq" id="WP_090658560.1">
    <property type="nucleotide sequence ID" value="NZ_FOXQ01000006.1"/>
</dbReference>
<protein>
    <submittedName>
        <fullName evidence="1">Uncharacterized protein</fullName>
    </submittedName>
</protein>
<proteinExistence type="predicted"/>
<organism evidence="1 2">
    <name type="scientific">Parafilimonas terrae</name>
    <dbReference type="NCBI Taxonomy" id="1465490"/>
    <lineage>
        <taxon>Bacteria</taxon>
        <taxon>Pseudomonadati</taxon>
        <taxon>Bacteroidota</taxon>
        <taxon>Chitinophagia</taxon>
        <taxon>Chitinophagales</taxon>
        <taxon>Chitinophagaceae</taxon>
        <taxon>Parafilimonas</taxon>
    </lineage>
</organism>
<dbReference type="Proteomes" id="UP000199031">
    <property type="component" value="Unassembled WGS sequence"/>
</dbReference>
<sequence length="74" mass="8475">METTIRINTDNLTADILEGIKKMFPHKTVEITIQPADETEYIVSDSDYASELAERIEEYNTKKETIKVSPNDLL</sequence>
<gene>
    <name evidence="1" type="ORF">SAMN05444277_106194</name>
</gene>
<dbReference type="OrthoDB" id="1495064at2"/>
<name>A0A1I5WHE9_9BACT</name>
<dbReference type="STRING" id="1465490.SAMN05444277_106194"/>
<keyword evidence="2" id="KW-1185">Reference proteome</keyword>